<organism evidence="6 7">
    <name type="scientific">Candidatus Falkowbacteria bacterium RIFOXYD2_FULL_34_120</name>
    <dbReference type="NCBI Taxonomy" id="1798007"/>
    <lineage>
        <taxon>Bacteria</taxon>
        <taxon>Candidatus Falkowiibacteriota</taxon>
    </lineage>
</organism>
<dbReference type="Proteomes" id="UP000177579">
    <property type="component" value="Unassembled WGS sequence"/>
</dbReference>
<dbReference type="GO" id="GO:0006400">
    <property type="term" value="P:tRNA modification"/>
    <property type="evidence" value="ECO:0007669"/>
    <property type="project" value="TreeGrafter"/>
</dbReference>
<name>A0A1F5TMS9_9BACT</name>
<evidence type="ECO:0000313" key="6">
    <source>
        <dbReference type="EMBL" id="OGF40198.1"/>
    </source>
</evidence>
<reference evidence="6 7" key="1">
    <citation type="journal article" date="2016" name="Nat. Commun.">
        <title>Thousands of microbial genomes shed light on interconnected biogeochemical processes in an aquifer system.</title>
        <authorList>
            <person name="Anantharaman K."/>
            <person name="Brown C.T."/>
            <person name="Hug L.A."/>
            <person name="Sharon I."/>
            <person name="Castelle C.J."/>
            <person name="Probst A.J."/>
            <person name="Thomas B.C."/>
            <person name="Singh A."/>
            <person name="Wilkins M.J."/>
            <person name="Karaoz U."/>
            <person name="Brodie E.L."/>
            <person name="Williams K.H."/>
            <person name="Hubbard S.S."/>
            <person name="Banfield J.F."/>
        </authorList>
    </citation>
    <scope>NUCLEOTIDE SEQUENCE [LARGE SCALE GENOMIC DNA]</scope>
</reference>
<dbReference type="AlphaFoldDB" id="A0A1F5TMS9"/>
<dbReference type="PANTHER" id="PTHR21314:SF0">
    <property type="entry name" value="QUEUOSINE 5'-PHOSPHATE N-GLYCOSYLASE_HYDROLASE"/>
    <property type="match status" value="1"/>
</dbReference>
<evidence type="ECO:0000313" key="7">
    <source>
        <dbReference type="Proteomes" id="UP000177579"/>
    </source>
</evidence>
<evidence type="ECO:0000256" key="5">
    <source>
        <dbReference type="ARBA" id="ARBA00048204"/>
    </source>
</evidence>
<comment type="caution">
    <text evidence="6">The sequence shown here is derived from an EMBL/GenBank/DDBJ whole genome shotgun (WGS) entry which is preliminary data.</text>
</comment>
<gene>
    <name evidence="6" type="ORF">A2531_01215</name>
</gene>
<protein>
    <recommendedName>
        <fullName evidence="3">Queuosine 5'-phosphate N-glycosylase/hydrolase</fullName>
    </recommendedName>
    <alternativeName>
        <fullName evidence="4">Queuosine-nucleotide N-glycosylase/hydrolase</fullName>
    </alternativeName>
</protein>
<dbReference type="InterPro" id="IPR019438">
    <property type="entry name" value="Q_salvage"/>
</dbReference>
<evidence type="ECO:0000256" key="3">
    <source>
        <dbReference type="ARBA" id="ARBA00035306"/>
    </source>
</evidence>
<dbReference type="EMBL" id="MFGO01000034">
    <property type="protein sequence ID" value="OGF40198.1"/>
    <property type="molecule type" value="Genomic_DNA"/>
</dbReference>
<comment type="similarity">
    <text evidence="2">Belongs to the QNG1 protein family.</text>
</comment>
<dbReference type="GO" id="GO:0016787">
    <property type="term" value="F:hydrolase activity"/>
    <property type="evidence" value="ECO:0007669"/>
    <property type="project" value="UniProtKB-KW"/>
</dbReference>
<evidence type="ECO:0000256" key="1">
    <source>
        <dbReference type="ARBA" id="ARBA00022801"/>
    </source>
</evidence>
<accession>A0A1F5TMS9</accession>
<sequence>MNPWFKELKKAYEIQNFKCVSINEEKIKEFAHKLAKQKMELPNWRNELWPEDDKFIQFIGISTSINACYSAPVSSQKFTKHWAKYNKDYSGSNGLNACFMRLLGHNDLIMDPEFLSTISMDTMKFIFSGTSELPLLQRRLNILRSVGKILLEKYDGHFRNLFEQADYKCFDNGNGICERLVRDFPWAYNDMRPINCQLFPFHKKALLVALCYHGRAQDSEILKPLKDAHRLSPIVDYQIPKLFSELGILEYTEALKNWITSRLELPAYSGGETAIRLFTAIAWEKIMKEVNNIKRAQKKKMLTMAELDYLFWLTGHELTTVEHHRTLTTDY</sequence>
<comment type="catalytic activity">
    <reaction evidence="5">
        <text>queuosine 5'-phosphate + H2O = queuine + D-ribose 5-phosphate</text>
        <dbReference type="Rhea" id="RHEA:75387"/>
        <dbReference type="ChEBI" id="CHEBI:15377"/>
        <dbReference type="ChEBI" id="CHEBI:17433"/>
        <dbReference type="ChEBI" id="CHEBI:78346"/>
        <dbReference type="ChEBI" id="CHEBI:194371"/>
    </reaction>
    <physiologicalReaction direction="left-to-right" evidence="5">
        <dbReference type="Rhea" id="RHEA:75388"/>
    </physiologicalReaction>
</comment>
<evidence type="ECO:0000256" key="2">
    <source>
        <dbReference type="ARBA" id="ARBA00035119"/>
    </source>
</evidence>
<proteinExistence type="inferred from homology"/>
<dbReference type="Pfam" id="PF10343">
    <property type="entry name" value="Q_salvage"/>
    <property type="match status" value="1"/>
</dbReference>
<evidence type="ECO:0000256" key="4">
    <source>
        <dbReference type="ARBA" id="ARBA00035393"/>
    </source>
</evidence>
<keyword evidence="1" id="KW-0378">Hydrolase</keyword>
<dbReference type="PANTHER" id="PTHR21314">
    <property type="entry name" value="QUEUOSINE 5'-PHOSPHATE N-GLYCOSYLASE_HYDROLASE-RELATED"/>
    <property type="match status" value="1"/>
</dbReference>